<dbReference type="EMBL" id="BARS01033478">
    <property type="protein sequence ID" value="GAG26209.1"/>
    <property type="molecule type" value="Genomic_DNA"/>
</dbReference>
<feature type="domain" description="MmgE/PrpD C-terminal" evidence="2">
    <location>
        <begin position="8"/>
        <end position="120"/>
    </location>
</feature>
<dbReference type="PANTHER" id="PTHR16943:SF8">
    <property type="entry name" value="2-METHYLCITRATE DEHYDRATASE"/>
    <property type="match status" value="1"/>
</dbReference>
<protein>
    <recommendedName>
        <fullName evidence="2">MmgE/PrpD C-terminal domain-containing protein</fullName>
    </recommendedName>
</protein>
<dbReference type="InterPro" id="IPR042188">
    <property type="entry name" value="MmgE/PrpD_sf_2"/>
</dbReference>
<dbReference type="PANTHER" id="PTHR16943">
    <property type="entry name" value="2-METHYLCITRATE DEHYDRATASE-RELATED"/>
    <property type="match status" value="1"/>
</dbReference>
<evidence type="ECO:0000256" key="1">
    <source>
        <dbReference type="ARBA" id="ARBA00006174"/>
    </source>
</evidence>
<evidence type="ECO:0000259" key="2">
    <source>
        <dbReference type="Pfam" id="PF19305"/>
    </source>
</evidence>
<comment type="similarity">
    <text evidence="1">Belongs to the PrpD family.</text>
</comment>
<dbReference type="SUPFAM" id="SSF103378">
    <property type="entry name" value="2-methylcitrate dehydratase PrpD"/>
    <property type="match status" value="1"/>
</dbReference>
<dbReference type="InterPro" id="IPR045337">
    <property type="entry name" value="MmgE_PrpD_C"/>
</dbReference>
<dbReference type="Gene3D" id="1.10.4100.10">
    <property type="entry name" value="2-methylcitrate dehydratase PrpD"/>
    <property type="match status" value="1"/>
</dbReference>
<dbReference type="GO" id="GO:0016829">
    <property type="term" value="F:lyase activity"/>
    <property type="evidence" value="ECO:0007669"/>
    <property type="project" value="InterPro"/>
</dbReference>
<comment type="caution">
    <text evidence="3">The sequence shown here is derived from an EMBL/GenBank/DDBJ whole genome shotgun (WGS) entry which is preliminary data.</text>
</comment>
<dbReference type="AlphaFoldDB" id="X0W5P1"/>
<reference evidence="3" key="1">
    <citation type="journal article" date="2014" name="Front. Microbiol.">
        <title>High frequency of phylogenetically diverse reductive dehalogenase-homologous genes in deep subseafloor sedimentary metagenomes.</title>
        <authorList>
            <person name="Kawai M."/>
            <person name="Futagami T."/>
            <person name="Toyoda A."/>
            <person name="Takaki Y."/>
            <person name="Nishi S."/>
            <person name="Hori S."/>
            <person name="Arai W."/>
            <person name="Tsubouchi T."/>
            <person name="Morono Y."/>
            <person name="Uchiyama I."/>
            <person name="Ito T."/>
            <person name="Fujiyama A."/>
            <person name="Inagaki F."/>
            <person name="Takami H."/>
        </authorList>
    </citation>
    <scope>NUCLEOTIDE SEQUENCE</scope>
    <source>
        <strain evidence="3">Expedition CK06-06</strain>
    </source>
</reference>
<dbReference type="InterPro" id="IPR042183">
    <property type="entry name" value="MmgE/PrpD_sf_1"/>
</dbReference>
<accession>X0W5P1</accession>
<dbReference type="Pfam" id="PF19305">
    <property type="entry name" value="MmgE_PrpD_C"/>
    <property type="match status" value="1"/>
</dbReference>
<evidence type="ECO:0000313" key="3">
    <source>
        <dbReference type="EMBL" id="GAG26209.1"/>
    </source>
</evidence>
<gene>
    <name evidence="3" type="ORF">S01H1_51834</name>
</gene>
<dbReference type="InterPro" id="IPR005656">
    <property type="entry name" value="MmgE_PrpD"/>
</dbReference>
<sequence length="152" mass="16812">MTCHPVESKRRPSSIPEAQFSIPYAAAVAFLRGDVFLNDFTAEAITNEEVLSLAEKVIPIIDKGIEDRYGREIGPAAVDVITNDQKTYTESVEFVKGHPKNPMTMAEVEEKFQKCASFAAKPLSPEKLSEVIRIVEGLETYPDVSQIVALLK</sequence>
<proteinExistence type="inferred from homology"/>
<organism evidence="3">
    <name type="scientific">marine sediment metagenome</name>
    <dbReference type="NCBI Taxonomy" id="412755"/>
    <lineage>
        <taxon>unclassified sequences</taxon>
        <taxon>metagenomes</taxon>
        <taxon>ecological metagenomes</taxon>
    </lineage>
</organism>
<dbReference type="InterPro" id="IPR036148">
    <property type="entry name" value="MmgE/PrpD_sf"/>
</dbReference>
<dbReference type="Gene3D" id="3.30.1330.120">
    <property type="entry name" value="2-methylcitrate dehydratase PrpD"/>
    <property type="match status" value="1"/>
</dbReference>
<name>X0W5P1_9ZZZZ</name>